<comment type="subcellular location">
    <subcellularLocation>
        <location evidence="1">Mitochondrion</location>
    </subcellularLocation>
    <subcellularLocation>
        <location evidence="2">Peroxisome</location>
    </subcellularLocation>
</comment>
<name>A0A383D4K8_9ZZZZ</name>
<keyword evidence="5" id="KW-0560">Oxidoreductase</keyword>
<dbReference type="PRINTS" id="PR00081">
    <property type="entry name" value="GDHRDH"/>
</dbReference>
<dbReference type="FunFam" id="3.40.50.720:FF:000301">
    <property type="entry name" value="Hydroxysteroid dehydrogenase like 2"/>
    <property type="match status" value="1"/>
</dbReference>
<dbReference type="NCBIfam" id="NF006133">
    <property type="entry name" value="PRK08278.1"/>
    <property type="match status" value="1"/>
</dbReference>
<sequence>MVNLKNKTLFITGASRGIGKAIGLRAARDGANVVIAAKSSEPHPKLPGTIFDAADDFEKAGGHALPIKTDIRNEQEILSAVEQTVDTFGGLDILVNNASAISLTGTLETPIKRFDLMFGINVRGTFATSQACIPHLLKSENPHILNIASPLNMNPFWFAGSTAYTMAKYGMSMCVLGMAEEFLKQGLGVNALW</sequence>
<evidence type="ECO:0000256" key="6">
    <source>
        <dbReference type="ARBA" id="ARBA00023128"/>
    </source>
</evidence>
<dbReference type="Pfam" id="PF00106">
    <property type="entry name" value="adh_short"/>
    <property type="match status" value="1"/>
</dbReference>
<keyword evidence="6" id="KW-0496">Mitochondrion</keyword>
<dbReference type="PANTHER" id="PTHR42808:SF3">
    <property type="entry name" value="HYDROXYSTEROID DEHYDROGENASE-LIKE PROTEIN 2"/>
    <property type="match status" value="1"/>
</dbReference>
<dbReference type="PANTHER" id="PTHR42808">
    <property type="entry name" value="HYDROXYSTEROID DEHYDROGENASE-LIKE PROTEIN 2"/>
    <property type="match status" value="1"/>
</dbReference>
<comment type="similarity">
    <text evidence="3">Belongs to the short-chain dehydrogenases/reductases (SDR) family.</text>
</comment>
<gene>
    <name evidence="8" type="ORF">METZ01_LOCUS491662</name>
</gene>
<evidence type="ECO:0008006" key="9">
    <source>
        <dbReference type="Google" id="ProtNLM"/>
    </source>
</evidence>
<reference evidence="8" key="1">
    <citation type="submission" date="2018-05" db="EMBL/GenBank/DDBJ databases">
        <authorList>
            <person name="Lanie J.A."/>
            <person name="Ng W.-L."/>
            <person name="Kazmierczak K.M."/>
            <person name="Andrzejewski T.M."/>
            <person name="Davidsen T.M."/>
            <person name="Wayne K.J."/>
            <person name="Tettelin H."/>
            <person name="Glass J.I."/>
            <person name="Rusch D."/>
            <person name="Podicherti R."/>
            <person name="Tsui H.-C.T."/>
            <person name="Winkler M.E."/>
        </authorList>
    </citation>
    <scope>NUCLEOTIDE SEQUENCE</scope>
</reference>
<accession>A0A383D4K8</accession>
<evidence type="ECO:0000256" key="2">
    <source>
        <dbReference type="ARBA" id="ARBA00004275"/>
    </source>
</evidence>
<dbReference type="InterPro" id="IPR051935">
    <property type="entry name" value="HSDL2"/>
</dbReference>
<feature type="non-terminal residue" evidence="8">
    <location>
        <position position="193"/>
    </location>
</feature>
<evidence type="ECO:0000256" key="4">
    <source>
        <dbReference type="ARBA" id="ARBA00022857"/>
    </source>
</evidence>
<dbReference type="EMBL" id="UINC01213849">
    <property type="protein sequence ID" value="SVE38808.1"/>
    <property type="molecule type" value="Genomic_DNA"/>
</dbReference>
<dbReference type="AlphaFoldDB" id="A0A383D4K8"/>
<evidence type="ECO:0000313" key="8">
    <source>
        <dbReference type="EMBL" id="SVE38808.1"/>
    </source>
</evidence>
<organism evidence="8">
    <name type="scientific">marine metagenome</name>
    <dbReference type="NCBI Taxonomy" id="408172"/>
    <lineage>
        <taxon>unclassified sequences</taxon>
        <taxon>metagenomes</taxon>
        <taxon>ecological metagenomes</taxon>
    </lineage>
</organism>
<dbReference type="SUPFAM" id="SSF51735">
    <property type="entry name" value="NAD(P)-binding Rossmann-fold domains"/>
    <property type="match status" value="1"/>
</dbReference>
<dbReference type="InterPro" id="IPR036291">
    <property type="entry name" value="NAD(P)-bd_dom_sf"/>
</dbReference>
<dbReference type="InterPro" id="IPR002347">
    <property type="entry name" value="SDR_fam"/>
</dbReference>
<dbReference type="GO" id="GO:0005739">
    <property type="term" value="C:mitochondrion"/>
    <property type="evidence" value="ECO:0007669"/>
    <property type="project" value="UniProtKB-SubCell"/>
</dbReference>
<evidence type="ECO:0000256" key="3">
    <source>
        <dbReference type="ARBA" id="ARBA00006484"/>
    </source>
</evidence>
<proteinExistence type="inferred from homology"/>
<evidence type="ECO:0000256" key="5">
    <source>
        <dbReference type="ARBA" id="ARBA00023002"/>
    </source>
</evidence>
<protein>
    <recommendedName>
        <fullName evidence="9">Short chain dehydrogenase</fullName>
    </recommendedName>
</protein>
<evidence type="ECO:0000256" key="1">
    <source>
        <dbReference type="ARBA" id="ARBA00004173"/>
    </source>
</evidence>
<evidence type="ECO:0000256" key="7">
    <source>
        <dbReference type="ARBA" id="ARBA00023140"/>
    </source>
</evidence>
<keyword evidence="7" id="KW-0576">Peroxisome</keyword>
<dbReference type="GO" id="GO:0016491">
    <property type="term" value="F:oxidoreductase activity"/>
    <property type="evidence" value="ECO:0007669"/>
    <property type="project" value="UniProtKB-KW"/>
</dbReference>
<dbReference type="GO" id="GO:0005777">
    <property type="term" value="C:peroxisome"/>
    <property type="evidence" value="ECO:0007669"/>
    <property type="project" value="UniProtKB-SubCell"/>
</dbReference>
<dbReference type="Gene3D" id="3.40.50.720">
    <property type="entry name" value="NAD(P)-binding Rossmann-like Domain"/>
    <property type="match status" value="1"/>
</dbReference>
<keyword evidence="4" id="KW-0521">NADP</keyword>